<dbReference type="OrthoDB" id="9795242at2"/>
<dbReference type="GO" id="GO:0003677">
    <property type="term" value="F:DNA binding"/>
    <property type="evidence" value="ECO:0007669"/>
    <property type="project" value="UniProtKB-UniRule"/>
</dbReference>
<name>A0A081RAU9_SPHCR</name>
<gene>
    <name evidence="6" type="ORF">BV95_03389</name>
</gene>
<evidence type="ECO:0000256" key="4">
    <source>
        <dbReference type="PROSITE-ProRule" id="PRU00335"/>
    </source>
</evidence>
<dbReference type="InterPro" id="IPR009057">
    <property type="entry name" value="Homeodomain-like_sf"/>
</dbReference>
<keyword evidence="3" id="KW-0804">Transcription</keyword>
<dbReference type="AlphaFoldDB" id="A0A081RAU9"/>
<sequence>MVRSRSFDEAQVLTDAMNAFRKHGFAGVSIKTLEAATGLTSGSIYNAYGDKDGVYRAALNHYIDAVIRWRLDTYIGAEGGVDGVERLFLSLLSDGEANPNGCLLTNAAVEFGAGPSVATQGVQDGLALLEAGMRDALLRDIDAEHVDRAVTRLLLIYQGILVLRRAGRDISASDAVVRDEFDHLRKMRKSC</sequence>
<dbReference type="eggNOG" id="COG1309">
    <property type="taxonomic scope" value="Bacteria"/>
</dbReference>
<feature type="DNA-binding region" description="H-T-H motif" evidence="4">
    <location>
        <begin position="29"/>
        <end position="48"/>
    </location>
</feature>
<dbReference type="RefSeq" id="WP_037454521.1">
    <property type="nucleotide sequence ID" value="NZ_JFHR01000045.1"/>
</dbReference>
<dbReference type="SUPFAM" id="SSF46689">
    <property type="entry name" value="Homeodomain-like"/>
    <property type="match status" value="1"/>
</dbReference>
<dbReference type="InterPro" id="IPR036271">
    <property type="entry name" value="Tet_transcr_reg_TetR-rel_C_sf"/>
</dbReference>
<evidence type="ECO:0000256" key="2">
    <source>
        <dbReference type="ARBA" id="ARBA00023125"/>
    </source>
</evidence>
<evidence type="ECO:0000256" key="1">
    <source>
        <dbReference type="ARBA" id="ARBA00023015"/>
    </source>
</evidence>
<protein>
    <submittedName>
        <fullName evidence="6">Regulatory protein TetR</fullName>
    </submittedName>
</protein>
<dbReference type="Gene3D" id="1.10.357.10">
    <property type="entry name" value="Tetracycline Repressor, domain 2"/>
    <property type="match status" value="1"/>
</dbReference>
<evidence type="ECO:0000313" key="7">
    <source>
        <dbReference type="Proteomes" id="UP000028411"/>
    </source>
</evidence>
<dbReference type="Pfam" id="PF00440">
    <property type="entry name" value="TetR_N"/>
    <property type="match status" value="1"/>
</dbReference>
<dbReference type="SUPFAM" id="SSF48498">
    <property type="entry name" value="Tetracyclin repressor-like, C-terminal domain"/>
    <property type="match status" value="1"/>
</dbReference>
<evidence type="ECO:0000256" key="3">
    <source>
        <dbReference type="ARBA" id="ARBA00023163"/>
    </source>
</evidence>
<dbReference type="EMBL" id="JFHR01000045">
    <property type="protein sequence ID" value="KEQ52322.1"/>
    <property type="molecule type" value="Genomic_DNA"/>
</dbReference>
<proteinExistence type="predicted"/>
<comment type="caution">
    <text evidence="6">The sequence shown here is derived from an EMBL/GenBank/DDBJ whole genome shotgun (WGS) entry which is preliminary data.</text>
</comment>
<dbReference type="PATRIC" id="fig|46429.4.peg.3374"/>
<evidence type="ECO:0000313" key="6">
    <source>
        <dbReference type="EMBL" id="KEQ52322.1"/>
    </source>
</evidence>
<organism evidence="6 7">
    <name type="scientific">Sphingobium chlorophenolicum</name>
    <dbReference type="NCBI Taxonomy" id="46429"/>
    <lineage>
        <taxon>Bacteria</taxon>
        <taxon>Pseudomonadati</taxon>
        <taxon>Pseudomonadota</taxon>
        <taxon>Alphaproteobacteria</taxon>
        <taxon>Sphingomonadales</taxon>
        <taxon>Sphingomonadaceae</taxon>
        <taxon>Sphingobium</taxon>
    </lineage>
</organism>
<dbReference type="Proteomes" id="UP000028411">
    <property type="component" value="Unassembled WGS sequence"/>
</dbReference>
<dbReference type="Gene3D" id="1.10.10.60">
    <property type="entry name" value="Homeodomain-like"/>
    <property type="match status" value="1"/>
</dbReference>
<dbReference type="PANTHER" id="PTHR47506">
    <property type="entry name" value="TRANSCRIPTIONAL REGULATORY PROTEIN"/>
    <property type="match status" value="1"/>
</dbReference>
<keyword evidence="2 4" id="KW-0238">DNA-binding</keyword>
<accession>A0A081RAU9</accession>
<reference evidence="6 7" key="1">
    <citation type="submission" date="2014-02" db="EMBL/GenBank/DDBJ databases">
        <title>Whole genome sequence of Sphingobium chlorophenolicum NBRC 16172.</title>
        <authorList>
            <person name="Gan H.M."/>
            <person name="Gan H.Y."/>
            <person name="Chew T.H."/>
            <person name="Savka M.A."/>
        </authorList>
    </citation>
    <scope>NUCLEOTIDE SEQUENCE [LARGE SCALE GENOMIC DNA]</scope>
    <source>
        <strain evidence="6 7">NBRC 16172</strain>
    </source>
</reference>
<evidence type="ECO:0000259" key="5">
    <source>
        <dbReference type="PROSITE" id="PS50977"/>
    </source>
</evidence>
<dbReference type="InterPro" id="IPR001647">
    <property type="entry name" value="HTH_TetR"/>
</dbReference>
<keyword evidence="1" id="KW-0805">Transcription regulation</keyword>
<feature type="domain" description="HTH tetR-type" evidence="5">
    <location>
        <begin position="6"/>
        <end position="66"/>
    </location>
</feature>
<dbReference type="PROSITE" id="PS50977">
    <property type="entry name" value="HTH_TETR_2"/>
    <property type="match status" value="1"/>
</dbReference>
<dbReference type="PANTHER" id="PTHR47506:SF1">
    <property type="entry name" value="HTH-TYPE TRANSCRIPTIONAL REGULATOR YJDC"/>
    <property type="match status" value="1"/>
</dbReference>